<organism evidence="2 3">
    <name type="scientific">Phycomyces blakesleeanus (strain ATCC 8743b / DSM 1359 / FGSC 10004 / NBRC 33097 / NRRL 1555)</name>
    <dbReference type="NCBI Taxonomy" id="763407"/>
    <lineage>
        <taxon>Eukaryota</taxon>
        <taxon>Fungi</taxon>
        <taxon>Fungi incertae sedis</taxon>
        <taxon>Mucoromycota</taxon>
        <taxon>Mucoromycotina</taxon>
        <taxon>Mucoromycetes</taxon>
        <taxon>Mucorales</taxon>
        <taxon>Phycomycetaceae</taxon>
        <taxon>Phycomyces</taxon>
    </lineage>
</organism>
<evidence type="ECO:0000256" key="1">
    <source>
        <dbReference type="SAM" id="MobiDB-lite"/>
    </source>
</evidence>
<dbReference type="AlphaFoldDB" id="A0A162TBJ2"/>
<evidence type="ECO:0000313" key="2">
    <source>
        <dbReference type="EMBL" id="OAD67362.1"/>
    </source>
</evidence>
<feature type="region of interest" description="Disordered" evidence="1">
    <location>
        <begin position="149"/>
        <end position="178"/>
    </location>
</feature>
<evidence type="ECO:0000313" key="3">
    <source>
        <dbReference type="Proteomes" id="UP000077315"/>
    </source>
</evidence>
<dbReference type="RefSeq" id="XP_018285402.1">
    <property type="nucleotide sequence ID" value="XM_018443257.1"/>
</dbReference>
<dbReference type="EMBL" id="KV441024">
    <property type="protein sequence ID" value="OAD67362.1"/>
    <property type="molecule type" value="Genomic_DNA"/>
</dbReference>
<sequence>MSFLWSSGHIILDSTKQICQLASSLADRETAALNSTQEVTKNILPSLSDDYEPELTYKDELAALMIFVSDDSPCNNINNFVDTVPQQQMISYSHLPALKPPPKSKNSRIRLTHHIKDVLEQIVMDSTVSHTSSHDILTSSHTNQIIYQAASQSQPCRQSNPSSNLPETHKPHSDPIHISNKHIVPKHREPSISTYRFFMTNLLGFNNISETVPTKPIVELIPGLRSGCSGRALSLAKLALEVERLGNHKSAIDMIISSVTSMMEALPVDKSPENTKRMMNRRIKTIEEQHRLDISSKPRKLQQPQQQNIGSLIGEIARVVSVMSGYPQASTSDPVAFTNRLVDNFSSLDSNQSIGTRVISTVYQGIAHALNYDSPYPTNQTFLSWFATHFNTLAEETIP</sequence>
<dbReference type="OrthoDB" id="2277062at2759"/>
<name>A0A162TBJ2_PHYB8</name>
<dbReference type="GeneID" id="29004162"/>
<accession>A0A162TBJ2</accession>
<dbReference type="VEuPathDB" id="FungiDB:PHYBLDRAFT_77446"/>
<reference evidence="3" key="1">
    <citation type="submission" date="2015-06" db="EMBL/GenBank/DDBJ databases">
        <title>Expansion of signal transduction pathways in fungi by whole-genome duplication.</title>
        <authorList>
            <consortium name="DOE Joint Genome Institute"/>
            <person name="Corrochano L.M."/>
            <person name="Kuo A."/>
            <person name="Marcet-Houben M."/>
            <person name="Polaino S."/>
            <person name="Salamov A."/>
            <person name="Villalobos J.M."/>
            <person name="Alvarez M.I."/>
            <person name="Avalos J."/>
            <person name="Benito E.P."/>
            <person name="Benoit I."/>
            <person name="Burger G."/>
            <person name="Camino L.P."/>
            <person name="Canovas D."/>
            <person name="Cerda-Olmedo E."/>
            <person name="Cheng J.-F."/>
            <person name="Dominguez A."/>
            <person name="Elias M."/>
            <person name="Eslava A.P."/>
            <person name="Glaser F."/>
            <person name="Grimwood J."/>
            <person name="Gutierrez G."/>
            <person name="Heitman J."/>
            <person name="Henrissat B."/>
            <person name="Iturriaga E.A."/>
            <person name="Lang B.F."/>
            <person name="Lavin J.L."/>
            <person name="Lee S."/>
            <person name="Li W."/>
            <person name="Lindquist E."/>
            <person name="Lopez-Garcia S."/>
            <person name="Luque E.M."/>
            <person name="Marcos A.T."/>
            <person name="Martin J."/>
            <person name="McCluskey K."/>
            <person name="Medina H.R."/>
            <person name="Miralles-Duran A."/>
            <person name="Miyazaki A."/>
            <person name="Munoz-Torres E."/>
            <person name="Oguiza J.A."/>
            <person name="Ohm R."/>
            <person name="Olmedo M."/>
            <person name="Orejas M."/>
            <person name="Ortiz-Castellanos L."/>
            <person name="Pisabarro A.G."/>
            <person name="Rodriguez-Romero J."/>
            <person name="Ruiz-Herrera J."/>
            <person name="Ruiz-Vazquez R."/>
            <person name="Sanz C."/>
            <person name="Schackwitz W."/>
            <person name="Schmutz J."/>
            <person name="Shahriari M."/>
            <person name="Shelest E."/>
            <person name="Silva-Franco F."/>
            <person name="Soanes D."/>
            <person name="Syed K."/>
            <person name="Tagua V.G."/>
            <person name="Talbot N.J."/>
            <person name="Thon M."/>
            <person name="De vries R.P."/>
            <person name="Wiebenga A."/>
            <person name="Yadav J.S."/>
            <person name="Braun E.L."/>
            <person name="Baker S."/>
            <person name="Garre V."/>
            <person name="Horwitz B."/>
            <person name="Torres-Martinez S."/>
            <person name="Idnurm A."/>
            <person name="Herrera-Estrella A."/>
            <person name="Gabaldon T."/>
            <person name="Grigoriev I.V."/>
        </authorList>
    </citation>
    <scope>NUCLEOTIDE SEQUENCE [LARGE SCALE GENOMIC DNA]</scope>
    <source>
        <strain evidence="3">NRRL 1555(-)</strain>
    </source>
</reference>
<dbReference type="InParanoid" id="A0A162TBJ2"/>
<feature type="compositionally biased region" description="Polar residues" evidence="1">
    <location>
        <begin position="149"/>
        <end position="166"/>
    </location>
</feature>
<protein>
    <submittedName>
        <fullName evidence="2">Uncharacterized protein</fullName>
    </submittedName>
</protein>
<dbReference type="Proteomes" id="UP000077315">
    <property type="component" value="Unassembled WGS sequence"/>
</dbReference>
<keyword evidence="3" id="KW-1185">Reference proteome</keyword>
<gene>
    <name evidence="2" type="ORF">PHYBLDRAFT_77446</name>
</gene>
<proteinExistence type="predicted"/>